<dbReference type="EMBL" id="SNXS01000001">
    <property type="protein sequence ID" value="TDP74683.1"/>
    <property type="molecule type" value="Genomic_DNA"/>
</dbReference>
<organism evidence="1 2">
    <name type="scientific">Roseateles toxinivorans</name>
    <dbReference type="NCBI Taxonomy" id="270368"/>
    <lineage>
        <taxon>Bacteria</taxon>
        <taxon>Pseudomonadati</taxon>
        <taxon>Pseudomonadota</taxon>
        <taxon>Betaproteobacteria</taxon>
        <taxon>Burkholderiales</taxon>
        <taxon>Sphaerotilaceae</taxon>
        <taxon>Roseateles</taxon>
    </lineage>
</organism>
<protein>
    <submittedName>
        <fullName evidence="1">DNA polymerase-3 subunit delta</fullName>
    </submittedName>
</protein>
<dbReference type="GO" id="GO:0009360">
    <property type="term" value="C:DNA polymerase III complex"/>
    <property type="evidence" value="ECO:0007669"/>
    <property type="project" value="TreeGrafter"/>
</dbReference>
<comment type="caution">
    <text evidence="1">The sequence shown here is derived from an EMBL/GenBank/DDBJ whole genome shotgun (WGS) entry which is preliminary data.</text>
</comment>
<dbReference type="GO" id="GO:0006261">
    <property type="term" value="P:DNA-templated DNA replication"/>
    <property type="evidence" value="ECO:0007669"/>
    <property type="project" value="TreeGrafter"/>
</dbReference>
<dbReference type="AlphaFoldDB" id="A0A4R6QU60"/>
<dbReference type="InterPro" id="IPR050238">
    <property type="entry name" value="DNA_Rep/Repair_Clamp_Loader"/>
</dbReference>
<proteinExistence type="predicted"/>
<name>A0A4R6QU60_9BURK</name>
<dbReference type="InterPro" id="IPR027417">
    <property type="entry name" value="P-loop_NTPase"/>
</dbReference>
<accession>A0A4R6QU60</accession>
<reference evidence="1 2" key="1">
    <citation type="submission" date="2019-03" db="EMBL/GenBank/DDBJ databases">
        <title>Genomic Encyclopedia of Type Strains, Phase IV (KMG-IV): sequencing the most valuable type-strain genomes for metagenomic binning, comparative biology and taxonomic classification.</title>
        <authorList>
            <person name="Goeker M."/>
        </authorList>
    </citation>
    <scope>NUCLEOTIDE SEQUENCE [LARGE SCALE GENOMIC DNA]</scope>
    <source>
        <strain evidence="1 2">DSM 16998</strain>
    </source>
</reference>
<dbReference type="InParanoid" id="A0A4R6QU60"/>
<dbReference type="Pfam" id="PF13177">
    <property type="entry name" value="DNA_pol3_delta2"/>
    <property type="match status" value="1"/>
</dbReference>
<evidence type="ECO:0000313" key="1">
    <source>
        <dbReference type="EMBL" id="TDP74683.1"/>
    </source>
</evidence>
<dbReference type="PANTHER" id="PTHR11669">
    <property type="entry name" value="REPLICATION FACTOR C / DNA POLYMERASE III GAMMA-TAU SUBUNIT"/>
    <property type="match status" value="1"/>
</dbReference>
<gene>
    <name evidence="1" type="ORF">DES47_101747</name>
</gene>
<evidence type="ECO:0000313" key="2">
    <source>
        <dbReference type="Proteomes" id="UP000295361"/>
    </source>
</evidence>
<sequence length="343" mass="36866">MVREDGQLPLPWLATPLRAALASARSHALLVQGPGGVGQFELAVVLAQTWLCEDATRAPDAWACGRCVSCRLFNSHGHPDFRLLIPDALREPLGWAPDEAEGAASETKASKAKPSREIKVDAVRAAISFAQQTSSRGRAKVVLVYPAEAVNLIASNALLKTLEEPAGQLRFVLASAAPDALLPTIRSRCQPVPLPLPLEAECLDWLQAQGVEQPEILLRGAGGRPQEALNWARDGVQAKTWAALPERLARGDATALTDWPVPRAIDALQRLCHDLLRRQCGAEASYFPDSAVPKLKYAAPLHAWGQVLKQAARQADHPLNAGLLMESLFLQGKAAITQASSKA</sequence>
<dbReference type="FunCoup" id="A0A4R6QU60">
    <property type="interactions" value="193"/>
</dbReference>
<keyword evidence="2" id="KW-1185">Reference proteome</keyword>
<dbReference type="Proteomes" id="UP000295361">
    <property type="component" value="Unassembled WGS sequence"/>
</dbReference>
<dbReference type="Gene3D" id="3.40.50.300">
    <property type="entry name" value="P-loop containing nucleotide triphosphate hydrolases"/>
    <property type="match status" value="1"/>
</dbReference>
<dbReference type="PANTHER" id="PTHR11669:SF8">
    <property type="entry name" value="DNA POLYMERASE III SUBUNIT DELTA"/>
    <property type="match status" value="1"/>
</dbReference>
<dbReference type="SUPFAM" id="SSF52540">
    <property type="entry name" value="P-loop containing nucleoside triphosphate hydrolases"/>
    <property type="match status" value="1"/>
</dbReference>